<organism evidence="2 3">
    <name type="scientific">Thelephora terrestris</name>
    <dbReference type="NCBI Taxonomy" id="56493"/>
    <lineage>
        <taxon>Eukaryota</taxon>
        <taxon>Fungi</taxon>
        <taxon>Dikarya</taxon>
        <taxon>Basidiomycota</taxon>
        <taxon>Agaricomycotina</taxon>
        <taxon>Agaricomycetes</taxon>
        <taxon>Thelephorales</taxon>
        <taxon>Thelephoraceae</taxon>
        <taxon>Thelephora</taxon>
    </lineage>
</organism>
<dbReference type="InterPro" id="IPR001810">
    <property type="entry name" value="F-box_dom"/>
</dbReference>
<dbReference type="PANTHER" id="PTHR38926:SF72">
    <property type="entry name" value="IM:7136021-RELATED"/>
    <property type="match status" value="1"/>
</dbReference>
<dbReference type="Proteomes" id="UP000736335">
    <property type="component" value="Unassembled WGS sequence"/>
</dbReference>
<keyword evidence="3" id="KW-1185">Reference proteome</keyword>
<reference evidence="2" key="1">
    <citation type="journal article" date="2020" name="Nat. Commun.">
        <title>Large-scale genome sequencing of mycorrhizal fungi provides insights into the early evolution of symbiotic traits.</title>
        <authorList>
            <person name="Miyauchi S."/>
            <person name="Kiss E."/>
            <person name="Kuo A."/>
            <person name="Drula E."/>
            <person name="Kohler A."/>
            <person name="Sanchez-Garcia M."/>
            <person name="Morin E."/>
            <person name="Andreopoulos B."/>
            <person name="Barry K.W."/>
            <person name="Bonito G."/>
            <person name="Buee M."/>
            <person name="Carver A."/>
            <person name="Chen C."/>
            <person name="Cichocki N."/>
            <person name="Clum A."/>
            <person name="Culley D."/>
            <person name="Crous P.W."/>
            <person name="Fauchery L."/>
            <person name="Girlanda M."/>
            <person name="Hayes R.D."/>
            <person name="Keri Z."/>
            <person name="LaButti K."/>
            <person name="Lipzen A."/>
            <person name="Lombard V."/>
            <person name="Magnuson J."/>
            <person name="Maillard F."/>
            <person name="Murat C."/>
            <person name="Nolan M."/>
            <person name="Ohm R.A."/>
            <person name="Pangilinan J."/>
            <person name="Pereira M.F."/>
            <person name="Perotto S."/>
            <person name="Peter M."/>
            <person name="Pfister S."/>
            <person name="Riley R."/>
            <person name="Sitrit Y."/>
            <person name="Stielow J.B."/>
            <person name="Szollosi G."/>
            <person name="Zifcakova L."/>
            <person name="Stursova M."/>
            <person name="Spatafora J.W."/>
            <person name="Tedersoo L."/>
            <person name="Vaario L.M."/>
            <person name="Yamada A."/>
            <person name="Yan M."/>
            <person name="Wang P."/>
            <person name="Xu J."/>
            <person name="Bruns T."/>
            <person name="Baldrian P."/>
            <person name="Vilgalys R."/>
            <person name="Dunand C."/>
            <person name="Henrissat B."/>
            <person name="Grigoriev I.V."/>
            <person name="Hibbett D."/>
            <person name="Nagy L.G."/>
            <person name="Martin F.M."/>
        </authorList>
    </citation>
    <scope>NUCLEOTIDE SEQUENCE</scope>
    <source>
        <strain evidence="2">UH-Tt-Lm1</strain>
    </source>
</reference>
<dbReference type="PROSITE" id="PS50181">
    <property type="entry name" value="FBOX"/>
    <property type="match status" value="1"/>
</dbReference>
<sequence length="508" mass="57083">MGRTEVDFLEQDVLEVLSLVRSTKNTFAPINRIPPDVLVLIPQHCDTYDDLITLTQVCRGWRENFISHSALWTGLNCTHVEWTRISLERSKTSPLDISLKEGDFLNDAFLLTVSHLHNLGALTISGSSNSLLRLTKHLDSPSPLLKKLKIVCTRTKDPVIIKDTMFNGSLSSLHELRLSGVITNLAWKNMANLRTFDLQQVPSNKLSVTQLLNFFERAPLLRKIILRQAFPNSSDSPLGRVVSLPNLKYLILAAQPAHTILLNHLLMPVGTSVYQGFDFSGARPPFPSHIPQNPQNLKNLLNITSVNLIVGLGVSFRLKGPNGELYMLGNWVGDGLAPNGIDKRALLSLKLFPISTAEHLTIACWRSGTSPSPEVNKSPVYLTFLSMKNLRVLTLTNCRNHLFFLVLNPNKNQQKIILCPKLEELVVYIKSEDLFYVNELLEMAEERASRGVKLETVTIVSSKEFVPAKEVLKLRNYASSVEYRLDDIVPNWDESPLDVEDAVYDSDW</sequence>
<accession>A0A9P6H794</accession>
<evidence type="ECO:0000259" key="1">
    <source>
        <dbReference type="PROSITE" id="PS50181"/>
    </source>
</evidence>
<dbReference type="OrthoDB" id="2692326at2759"/>
<feature type="domain" description="F-box" evidence="1">
    <location>
        <begin position="27"/>
        <end position="75"/>
    </location>
</feature>
<reference evidence="2" key="2">
    <citation type="submission" date="2020-11" db="EMBL/GenBank/DDBJ databases">
        <authorList>
            <consortium name="DOE Joint Genome Institute"/>
            <person name="Kuo A."/>
            <person name="Miyauchi S."/>
            <person name="Kiss E."/>
            <person name="Drula E."/>
            <person name="Kohler A."/>
            <person name="Sanchez-Garcia M."/>
            <person name="Andreopoulos B."/>
            <person name="Barry K.W."/>
            <person name="Bonito G."/>
            <person name="Buee M."/>
            <person name="Carver A."/>
            <person name="Chen C."/>
            <person name="Cichocki N."/>
            <person name="Clum A."/>
            <person name="Culley D."/>
            <person name="Crous P.W."/>
            <person name="Fauchery L."/>
            <person name="Girlanda M."/>
            <person name="Hayes R."/>
            <person name="Keri Z."/>
            <person name="Labutti K."/>
            <person name="Lipzen A."/>
            <person name="Lombard V."/>
            <person name="Magnuson J."/>
            <person name="Maillard F."/>
            <person name="Morin E."/>
            <person name="Murat C."/>
            <person name="Nolan M."/>
            <person name="Ohm R."/>
            <person name="Pangilinan J."/>
            <person name="Pereira M."/>
            <person name="Perotto S."/>
            <person name="Peter M."/>
            <person name="Riley R."/>
            <person name="Sitrit Y."/>
            <person name="Stielow B."/>
            <person name="Szollosi G."/>
            <person name="Zifcakova L."/>
            <person name="Stursova M."/>
            <person name="Spatafora J.W."/>
            <person name="Tedersoo L."/>
            <person name="Vaario L.-M."/>
            <person name="Yamada A."/>
            <person name="Yan M."/>
            <person name="Wang P."/>
            <person name="Xu J."/>
            <person name="Bruns T."/>
            <person name="Baldrian P."/>
            <person name="Vilgalys R."/>
            <person name="Henrissat B."/>
            <person name="Grigoriev I.V."/>
            <person name="Hibbett D."/>
            <person name="Nagy L.G."/>
            <person name="Martin F.M."/>
        </authorList>
    </citation>
    <scope>NUCLEOTIDE SEQUENCE</scope>
    <source>
        <strain evidence="2">UH-Tt-Lm1</strain>
    </source>
</reference>
<dbReference type="AlphaFoldDB" id="A0A9P6H794"/>
<dbReference type="SUPFAM" id="SSF81383">
    <property type="entry name" value="F-box domain"/>
    <property type="match status" value="1"/>
</dbReference>
<gene>
    <name evidence="2" type="ORF">BJ322DRAFT_1081770</name>
</gene>
<proteinExistence type="predicted"/>
<dbReference type="EMBL" id="WIUZ02000015">
    <property type="protein sequence ID" value="KAF9780796.1"/>
    <property type="molecule type" value="Genomic_DNA"/>
</dbReference>
<dbReference type="Pfam" id="PF12937">
    <property type="entry name" value="F-box-like"/>
    <property type="match status" value="1"/>
</dbReference>
<evidence type="ECO:0000313" key="3">
    <source>
        <dbReference type="Proteomes" id="UP000736335"/>
    </source>
</evidence>
<dbReference type="InterPro" id="IPR036047">
    <property type="entry name" value="F-box-like_dom_sf"/>
</dbReference>
<comment type="caution">
    <text evidence="2">The sequence shown here is derived from an EMBL/GenBank/DDBJ whole genome shotgun (WGS) entry which is preliminary data.</text>
</comment>
<name>A0A9P6H794_9AGAM</name>
<evidence type="ECO:0000313" key="2">
    <source>
        <dbReference type="EMBL" id="KAF9780796.1"/>
    </source>
</evidence>
<protein>
    <recommendedName>
        <fullName evidence="1">F-box domain-containing protein</fullName>
    </recommendedName>
</protein>
<dbReference type="Gene3D" id="1.20.1280.50">
    <property type="match status" value="1"/>
</dbReference>
<dbReference type="PANTHER" id="PTHR38926">
    <property type="entry name" value="F-BOX DOMAIN CONTAINING PROTEIN, EXPRESSED"/>
    <property type="match status" value="1"/>
</dbReference>